<dbReference type="InterPro" id="IPR043129">
    <property type="entry name" value="ATPase_NBD"/>
</dbReference>
<evidence type="ECO:0000256" key="2">
    <source>
        <dbReference type="ARBA" id="ARBA00022694"/>
    </source>
</evidence>
<keyword evidence="4 7" id="KW-0408">Iron</keyword>
<keyword evidence="2 7" id="KW-0819">tRNA processing</keyword>
<proteinExistence type="inferred from homology"/>
<reference evidence="9 10" key="1">
    <citation type="submission" date="2020-08" db="EMBL/GenBank/DDBJ databases">
        <title>Genome public.</title>
        <authorList>
            <person name="Liu C."/>
            <person name="Sun Q."/>
        </authorList>
    </citation>
    <scope>NUCLEOTIDE SEQUENCE [LARGE SCALE GENOMIC DNA]</scope>
    <source>
        <strain evidence="9 10">BX4</strain>
    </source>
</reference>
<dbReference type="GO" id="GO:0061711">
    <property type="term" value="F:tRNA N(6)-L-threonylcarbamoyladenine synthase activity"/>
    <property type="evidence" value="ECO:0007669"/>
    <property type="project" value="UniProtKB-EC"/>
</dbReference>
<feature type="binding site" evidence="7">
    <location>
        <position position="186"/>
    </location>
    <ligand>
        <name>substrate</name>
    </ligand>
</feature>
<comment type="subcellular location">
    <subcellularLocation>
        <location evidence="7">Cytoplasm</location>
    </subcellularLocation>
</comment>
<gene>
    <name evidence="7 9" type="primary">tsaD</name>
    <name evidence="9" type="ORF">H8S00_13545</name>
</gene>
<dbReference type="Proteomes" id="UP000597877">
    <property type="component" value="Unassembled WGS sequence"/>
</dbReference>
<name>A0ABR7F5U5_9FIRM</name>
<keyword evidence="7" id="KW-0963">Cytoplasm</keyword>
<dbReference type="SUPFAM" id="SSF53067">
    <property type="entry name" value="Actin-like ATPase domain"/>
    <property type="match status" value="2"/>
</dbReference>
<feature type="binding site" evidence="7">
    <location>
        <position position="190"/>
    </location>
    <ligand>
        <name>substrate</name>
    </ligand>
</feature>
<comment type="catalytic activity">
    <reaction evidence="6 7">
        <text>L-threonylcarbamoyladenylate + adenosine(37) in tRNA = N(6)-L-threonylcarbamoyladenosine(37) in tRNA + AMP + H(+)</text>
        <dbReference type="Rhea" id="RHEA:37059"/>
        <dbReference type="Rhea" id="RHEA-COMP:10162"/>
        <dbReference type="Rhea" id="RHEA-COMP:10163"/>
        <dbReference type="ChEBI" id="CHEBI:15378"/>
        <dbReference type="ChEBI" id="CHEBI:73682"/>
        <dbReference type="ChEBI" id="CHEBI:74411"/>
        <dbReference type="ChEBI" id="CHEBI:74418"/>
        <dbReference type="ChEBI" id="CHEBI:456215"/>
        <dbReference type="EC" id="2.3.1.234"/>
    </reaction>
</comment>
<evidence type="ECO:0000256" key="6">
    <source>
        <dbReference type="ARBA" id="ARBA00048117"/>
    </source>
</evidence>
<comment type="cofactor">
    <cofactor evidence="7">
        <name>Fe(2+)</name>
        <dbReference type="ChEBI" id="CHEBI:29033"/>
    </cofactor>
    <text evidence="7">Binds 1 Fe(2+) ion per subunit.</text>
</comment>
<feature type="binding site" evidence="7">
    <location>
        <position position="121"/>
    </location>
    <ligand>
        <name>Fe cation</name>
        <dbReference type="ChEBI" id="CHEBI:24875"/>
    </ligand>
</feature>
<evidence type="ECO:0000313" key="9">
    <source>
        <dbReference type="EMBL" id="MBC5668986.1"/>
    </source>
</evidence>
<dbReference type="NCBIfam" id="TIGR03723">
    <property type="entry name" value="T6A_TsaD_YgjD"/>
    <property type="match status" value="1"/>
</dbReference>
<dbReference type="InterPro" id="IPR017861">
    <property type="entry name" value="KAE1/TsaD"/>
</dbReference>
<protein>
    <recommendedName>
        <fullName evidence="7">tRNA N6-adenosine threonylcarbamoyltransferase</fullName>
        <ecNumber evidence="7">2.3.1.234</ecNumber>
    </recommendedName>
    <alternativeName>
        <fullName evidence="7">N6-L-threonylcarbamoyladenine synthase</fullName>
        <shortName evidence="7">t(6)A synthase</shortName>
    </alternativeName>
    <alternativeName>
        <fullName evidence="7">t(6)A37 threonylcarbamoyladenosine biosynthesis protein TsaD</fullName>
    </alternativeName>
    <alternativeName>
        <fullName evidence="7">tRNA threonylcarbamoyladenosine biosynthesis protein TsaD</fullName>
    </alternativeName>
</protein>
<evidence type="ECO:0000256" key="4">
    <source>
        <dbReference type="ARBA" id="ARBA00023004"/>
    </source>
</evidence>
<dbReference type="Gene3D" id="3.30.420.40">
    <property type="match status" value="2"/>
</dbReference>
<evidence type="ECO:0000256" key="3">
    <source>
        <dbReference type="ARBA" id="ARBA00022723"/>
    </source>
</evidence>
<feature type="binding site" evidence="7">
    <location>
        <begin position="140"/>
        <end position="144"/>
    </location>
    <ligand>
        <name>substrate</name>
    </ligand>
</feature>
<organism evidence="9 10">
    <name type="scientific">Eubacterium segne</name>
    <dbReference type="NCBI Taxonomy" id="2763045"/>
    <lineage>
        <taxon>Bacteria</taxon>
        <taxon>Bacillati</taxon>
        <taxon>Bacillota</taxon>
        <taxon>Clostridia</taxon>
        <taxon>Eubacteriales</taxon>
        <taxon>Eubacteriaceae</taxon>
        <taxon>Eubacterium</taxon>
    </lineage>
</organism>
<evidence type="ECO:0000256" key="1">
    <source>
        <dbReference type="ARBA" id="ARBA00022679"/>
    </source>
</evidence>
<keyword evidence="1 7" id="KW-0808">Transferase</keyword>
<keyword evidence="10" id="KW-1185">Reference proteome</keyword>
<feature type="binding site" evidence="7">
    <location>
        <position position="117"/>
    </location>
    <ligand>
        <name>Fe cation</name>
        <dbReference type="ChEBI" id="CHEBI:24875"/>
    </ligand>
</feature>
<comment type="caution">
    <text evidence="9">The sequence shown here is derived from an EMBL/GenBank/DDBJ whole genome shotgun (WGS) entry which is preliminary data.</text>
</comment>
<evidence type="ECO:0000256" key="5">
    <source>
        <dbReference type="ARBA" id="ARBA00023315"/>
    </source>
</evidence>
<dbReference type="InterPro" id="IPR022450">
    <property type="entry name" value="TsaD"/>
</dbReference>
<dbReference type="EMBL" id="JACOOZ010000012">
    <property type="protein sequence ID" value="MBC5668986.1"/>
    <property type="molecule type" value="Genomic_DNA"/>
</dbReference>
<dbReference type="CDD" id="cd24133">
    <property type="entry name" value="ASKHA_NBD_TsaD_bac"/>
    <property type="match status" value="1"/>
</dbReference>
<keyword evidence="3 7" id="KW-0479">Metal-binding</keyword>
<dbReference type="HAMAP" id="MF_01445">
    <property type="entry name" value="TsaD"/>
    <property type="match status" value="1"/>
</dbReference>
<dbReference type="InterPro" id="IPR000905">
    <property type="entry name" value="Gcp-like_dom"/>
</dbReference>
<evidence type="ECO:0000256" key="7">
    <source>
        <dbReference type="HAMAP-Rule" id="MF_01445"/>
    </source>
</evidence>
<comment type="function">
    <text evidence="7">Required for the formation of a threonylcarbamoyl group on adenosine at position 37 (t(6)A37) in tRNAs that read codons beginning with adenine. Is involved in the transfer of the threonylcarbamoyl moiety of threonylcarbamoyl-AMP (TC-AMP) to the N6 group of A37, together with TsaE and TsaB. TsaD likely plays a direct catalytic role in this reaction.</text>
</comment>
<evidence type="ECO:0000259" key="8">
    <source>
        <dbReference type="Pfam" id="PF00814"/>
    </source>
</evidence>
<feature type="binding site" evidence="7">
    <location>
        <position position="280"/>
    </location>
    <ligand>
        <name>substrate</name>
    </ligand>
</feature>
<sequence length="342" mass="36864">MTILKDIKILAIESSCDETAAAVVVNGREALSNVISSQIDLHTLYGGVVPEIASRKHIENINYVIEKALRDSKCTLDDIDAIGVTYGPGLVGALLVGVAEAKAIAFAKNIPLVGVHHIEGHICANYVDNKDLKPPFVCLVVSGGHTHLVVVEDYGKYRILGKTRDDAAGEAFDKVARAIGLGYPGGPKIDKVSQNGNPHAYEFPRAKITGSEYDFSFSGLKSAVLNQINLATMKKETINQADIAASFQNSVVDSLVTRAMHALEETGMKKFAIAGGVASNTAVRKAFQEECSKRNIDFYRPSPVLCTDNAVMIGSAAYYEYINGTRHGWDLNAIPNLKLGER</sequence>
<feature type="domain" description="Gcp-like" evidence="8">
    <location>
        <begin position="30"/>
        <end position="314"/>
    </location>
</feature>
<keyword evidence="5 7" id="KW-0012">Acyltransferase</keyword>
<feature type="binding site" evidence="7">
    <location>
        <position position="308"/>
    </location>
    <ligand>
        <name>Fe cation</name>
        <dbReference type="ChEBI" id="CHEBI:24875"/>
    </ligand>
</feature>
<comment type="similarity">
    <text evidence="7">Belongs to the KAE1 / TsaD family.</text>
</comment>
<dbReference type="PANTHER" id="PTHR11735:SF6">
    <property type="entry name" value="TRNA N6-ADENOSINE THREONYLCARBAMOYLTRANSFERASE, MITOCHONDRIAL"/>
    <property type="match status" value="1"/>
</dbReference>
<dbReference type="EC" id="2.3.1.234" evidence="7"/>
<dbReference type="NCBIfam" id="TIGR00329">
    <property type="entry name" value="gcp_kae1"/>
    <property type="match status" value="1"/>
</dbReference>
<dbReference type="PRINTS" id="PR00789">
    <property type="entry name" value="OSIALOPTASE"/>
</dbReference>
<feature type="binding site" evidence="7">
    <location>
        <position position="173"/>
    </location>
    <ligand>
        <name>substrate</name>
    </ligand>
</feature>
<dbReference type="Pfam" id="PF00814">
    <property type="entry name" value="TsaD"/>
    <property type="match status" value="1"/>
</dbReference>
<evidence type="ECO:0000313" key="10">
    <source>
        <dbReference type="Proteomes" id="UP000597877"/>
    </source>
</evidence>
<dbReference type="PANTHER" id="PTHR11735">
    <property type="entry name" value="TRNA N6-ADENOSINE THREONYLCARBAMOYLTRANSFERASE"/>
    <property type="match status" value="1"/>
</dbReference>
<accession>A0ABR7F5U5</accession>